<accession>A0A9P5PGS5</accession>
<dbReference type="Proteomes" id="UP000772434">
    <property type="component" value="Unassembled WGS sequence"/>
</dbReference>
<dbReference type="EMBL" id="JADNRY010000104">
    <property type="protein sequence ID" value="KAF9065414.1"/>
    <property type="molecule type" value="Genomic_DNA"/>
</dbReference>
<proteinExistence type="predicted"/>
<evidence type="ECO:0000313" key="2">
    <source>
        <dbReference type="Proteomes" id="UP000772434"/>
    </source>
</evidence>
<comment type="caution">
    <text evidence="1">The sequence shown here is derived from an EMBL/GenBank/DDBJ whole genome shotgun (WGS) entry which is preliminary data.</text>
</comment>
<sequence>MMCGIHVCAGCNEGQNLLSYNEPVPQLIAEVISAVMENNRPRQRLLPQQTIPAITMVSSLSTRQVSSQPTIVQRLVPPFADKEAYIVHGKIPLADRRVVFRCLKAMGTSLLNYSVPCISESRFLC</sequence>
<dbReference type="OrthoDB" id="3213671at2759"/>
<reference evidence="1" key="1">
    <citation type="submission" date="2020-11" db="EMBL/GenBank/DDBJ databases">
        <authorList>
            <consortium name="DOE Joint Genome Institute"/>
            <person name="Ahrendt S."/>
            <person name="Riley R."/>
            <person name="Andreopoulos W."/>
            <person name="Labutti K."/>
            <person name="Pangilinan J."/>
            <person name="Ruiz-Duenas F.J."/>
            <person name="Barrasa J.M."/>
            <person name="Sanchez-Garcia M."/>
            <person name="Camarero S."/>
            <person name="Miyauchi S."/>
            <person name="Serrano A."/>
            <person name="Linde D."/>
            <person name="Babiker R."/>
            <person name="Drula E."/>
            <person name="Ayuso-Fernandez I."/>
            <person name="Pacheco R."/>
            <person name="Padilla G."/>
            <person name="Ferreira P."/>
            <person name="Barriuso J."/>
            <person name="Kellner H."/>
            <person name="Castanera R."/>
            <person name="Alfaro M."/>
            <person name="Ramirez L."/>
            <person name="Pisabarro A.G."/>
            <person name="Kuo A."/>
            <person name="Tritt A."/>
            <person name="Lipzen A."/>
            <person name="He G."/>
            <person name="Yan M."/>
            <person name="Ng V."/>
            <person name="Cullen D."/>
            <person name="Martin F."/>
            <person name="Rosso M.-N."/>
            <person name="Henrissat B."/>
            <person name="Hibbett D."/>
            <person name="Martinez A.T."/>
            <person name="Grigoriev I.V."/>
        </authorList>
    </citation>
    <scope>NUCLEOTIDE SEQUENCE</scope>
    <source>
        <strain evidence="1">AH 40177</strain>
    </source>
</reference>
<name>A0A9P5PGS5_9AGAR</name>
<organism evidence="1 2">
    <name type="scientific">Rhodocollybia butyracea</name>
    <dbReference type="NCBI Taxonomy" id="206335"/>
    <lineage>
        <taxon>Eukaryota</taxon>
        <taxon>Fungi</taxon>
        <taxon>Dikarya</taxon>
        <taxon>Basidiomycota</taxon>
        <taxon>Agaricomycotina</taxon>
        <taxon>Agaricomycetes</taxon>
        <taxon>Agaricomycetidae</taxon>
        <taxon>Agaricales</taxon>
        <taxon>Marasmiineae</taxon>
        <taxon>Omphalotaceae</taxon>
        <taxon>Rhodocollybia</taxon>
    </lineage>
</organism>
<keyword evidence="2" id="KW-1185">Reference proteome</keyword>
<gene>
    <name evidence="1" type="ORF">BDP27DRAFT_58782</name>
</gene>
<evidence type="ECO:0000313" key="1">
    <source>
        <dbReference type="EMBL" id="KAF9065414.1"/>
    </source>
</evidence>
<dbReference type="AlphaFoldDB" id="A0A9P5PGS5"/>
<protein>
    <submittedName>
        <fullName evidence="1">Uncharacterized protein</fullName>
    </submittedName>
</protein>